<protein>
    <submittedName>
        <fullName evidence="1">Transposase</fullName>
    </submittedName>
</protein>
<name>A0A0M3JD43_ANISI</name>
<organism evidence="1">
    <name type="scientific">Anisakis simplex</name>
    <name type="common">Herring worm</name>
    <dbReference type="NCBI Taxonomy" id="6269"/>
    <lineage>
        <taxon>Eukaryota</taxon>
        <taxon>Metazoa</taxon>
        <taxon>Ecdysozoa</taxon>
        <taxon>Nematoda</taxon>
        <taxon>Chromadorea</taxon>
        <taxon>Rhabditida</taxon>
        <taxon>Spirurina</taxon>
        <taxon>Ascaridomorpha</taxon>
        <taxon>Ascaridoidea</taxon>
        <taxon>Anisakidae</taxon>
        <taxon>Anisakis</taxon>
        <taxon>Anisakis simplex complex</taxon>
    </lineage>
</organism>
<reference evidence="1" key="1">
    <citation type="submission" date="2017-02" db="UniProtKB">
        <authorList>
            <consortium name="WormBaseParasite"/>
        </authorList>
    </citation>
    <scope>IDENTIFICATION</scope>
</reference>
<dbReference type="WBParaSite" id="ASIM_0000552901-mRNA-1">
    <property type="protein sequence ID" value="ASIM_0000552901-mRNA-1"/>
    <property type="gene ID" value="ASIM_0000552901"/>
</dbReference>
<sequence>LHSDYEIRLTQRHASRFAFCARALAQIYHLRITNCFATKRLISCGYPFWVWMTLRVELIATESIHSFTVNQLEQRRSNFCPFLGYPPKPKETARLMVTREIERNPMPILEESFE</sequence>
<proteinExistence type="predicted"/>
<accession>A0A0M3JD43</accession>
<evidence type="ECO:0000313" key="1">
    <source>
        <dbReference type="WBParaSite" id="ASIM_0000552901-mRNA-1"/>
    </source>
</evidence>
<dbReference type="AlphaFoldDB" id="A0A0M3JD43"/>